<dbReference type="EMBL" id="CASHTH010001603">
    <property type="protein sequence ID" value="CAI8017201.1"/>
    <property type="molecule type" value="Genomic_DNA"/>
</dbReference>
<gene>
    <name evidence="1" type="ORF">GBAR_LOCUS10485</name>
</gene>
<sequence length="52" mass="5804">SAAGSAGSTLPIADECSAYLIHGWRLRCKYKVAIRLILFLAHWLSKLVIRMC</sequence>
<comment type="caution">
    <text evidence="1">The sequence shown here is derived from an EMBL/GenBank/DDBJ whole genome shotgun (WGS) entry which is preliminary data.</text>
</comment>
<keyword evidence="2" id="KW-1185">Reference proteome</keyword>
<organism evidence="1 2">
    <name type="scientific">Geodia barretti</name>
    <name type="common">Barrett's horny sponge</name>
    <dbReference type="NCBI Taxonomy" id="519541"/>
    <lineage>
        <taxon>Eukaryota</taxon>
        <taxon>Metazoa</taxon>
        <taxon>Porifera</taxon>
        <taxon>Demospongiae</taxon>
        <taxon>Heteroscleromorpha</taxon>
        <taxon>Tetractinellida</taxon>
        <taxon>Astrophorina</taxon>
        <taxon>Geodiidae</taxon>
        <taxon>Geodia</taxon>
    </lineage>
</organism>
<protein>
    <submittedName>
        <fullName evidence="1">Uncharacterized protein</fullName>
    </submittedName>
</protein>
<dbReference type="AlphaFoldDB" id="A0AA35WH94"/>
<accession>A0AA35WH94</accession>
<evidence type="ECO:0000313" key="2">
    <source>
        <dbReference type="Proteomes" id="UP001174909"/>
    </source>
</evidence>
<feature type="non-terminal residue" evidence="1">
    <location>
        <position position="1"/>
    </location>
</feature>
<proteinExistence type="predicted"/>
<reference evidence="1" key="1">
    <citation type="submission" date="2023-03" db="EMBL/GenBank/DDBJ databases">
        <authorList>
            <person name="Steffen K."/>
            <person name="Cardenas P."/>
        </authorList>
    </citation>
    <scope>NUCLEOTIDE SEQUENCE</scope>
</reference>
<dbReference type="Proteomes" id="UP001174909">
    <property type="component" value="Unassembled WGS sequence"/>
</dbReference>
<name>A0AA35WH94_GEOBA</name>
<evidence type="ECO:0000313" key="1">
    <source>
        <dbReference type="EMBL" id="CAI8017201.1"/>
    </source>
</evidence>